<gene>
    <name evidence="2" type="ORF">BN1708_019577</name>
</gene>
<proteinExistence type="predicted"/>
<evidence type="ECO:0000313" key="2">
    <source>
        <dbReference type="EMBL" id="CRK34685.1"/>
    </source>
</evidence>
<feature type="compositionally biased region" description="Basic and acidic residues" evidence="1">
    <location>
        <begin position="1"/>
        <end position="16"/>
    </location>
</feature>
<reference evidence="2 3" key="1">
    <citation type="submission" date="2015-05" db="EMBL/GenBank/DDBJ databases">
        <authorList>
            <person name="Wang D.B."/>
            <person name="Wang M."/>
        </authorList>
    </citation>
    <scope>NUCLEOTIDE SEQUENCE [LARGE SCALE GENOMIC DNA]</scope>
    <source>
        <strain evidence="2">VL1</strain>
    </source>
</reference>
<sequence length="38" mass="4398">LEHRRPVPEEGQGAERRRGHRRGSGKGTDPCHEHAERR</sequence>
<feature type="region of interest" description="Disordered" evidence="1">
    <location>
        <begin position="1"/>
        <end position="38"/>
    </location>
</feature>
<dbReference type="Proteomes" id="UP000044602">
    <property type="component" value="Unassembled WGS sequence"/>
</dbReference>
<dbReference type="EMBL" id="CVQH01023146">
    <property type="protein sequence ID" value="CRK34685.1"/>
    <property type="molecule type" value="Genomic_DNA"/>
</dbReference>
<keyword evidence="3" id="KW-1185">Reference proteome</keyword>
<feature type="non-terminal residue" evidence="2">
    <location>
        <position position="1"/>
    </location>
</feature>
<protein>
    <submittedName>
        <fullName evidence="2">Uncharacterized protein</fullName>
    </submittedName>
</protein>
<evidence type="ECO:0000256" key="1">
    <source>
        <dbReference type="SAM" id="MobiDB-lite"/>
    </source>
</evidence>
<accession>A0A0G4MKR9</accession>
<name>A0A0G4MKR9_VERLO</name>
<feature type="compositionally biased region" description="Basic and acidic residues" evidence="1">
    <location>
        <begin position="29"/>
        <end position="38"/>
    </location>
</feature>
<evidence type="ECO:0000313" key="3">
    <source>
        <dbReference type="Proteomes" id="UP000044602"/>
    </source>
</evidence>
<organism evidence="2 3">
    <name type="scientific">Verticillium longisporum</name>
    <name type="common">Verticillium dahliae var. longisporum</name>
    <dbReference type="NCBI Taxonomy" id="100787"/>
    <lineage>
        <taxon>Eukaryota</taxon>
        <taxon>Fungi</taxon>
        <taxon>Dikarya</taxon>
        <taxon>Ascomycota</taxon>
        <taxon>Pezizomycotina</taxon>
        <taxon>Sordariomycetes</taxon>
        <taxon>Hypocreomycetidae</taxon>
        <taxon>Glomerellales</taxon>
        <taxon>Plectosphaerellaceae</taxon>
        <taxon>Verticillium</taxon>
    </lineage>
</organism>
<dbReference type="AlphaFoldDB" id="A0A0G4MKR9"/>